<sequence>MGVTKETLKEGDGKTFPKKGDKLSMHYTGTLASDGTKFDSSYDRNKPFEFVIGRGDVIKGWDEGVMEMSLGEKAILHISSDFGYGAQGAGGVIPPNADLKFTVELLKIGNDAAAGGCCIIL</sequence>
<evidence type="ECO:0000313" key="8">
    <source>
        <dbReference type="EMBL" id="CAD9980685.1"/>
    </source>
</evidence>
<dbReference type="Pfam" id="PF00254">
    <property type="entry name" value="FKBP_C"/>
    <property type="match status" value="1"/>
</dbReference>
<dbReference type="GO" id="GO:0005737">
    <property type="term" value="C:cytoplasm"/>
    <property type="evidence" value="ECO:0007669"/>
    <property type="project" value="TreeGrafter"/>
</dbReference>
<keyword evidence="4 5" id="KW-0413">Isomerase</keyword>
<evidence type="ECO:0000256" key="3">
    <source>
        <dbReference type="ARBA" id="ARBA00023110"/>
    </source>
</evidence>
<dbReference type="EMBL" id="HBHT01029244">
    <property type="protein sequence ID" value="CAD9980685.1"/>
    <property type="molecule type" value="Transcribed_RNA"/>
</dbReference>
<name>A0A6U3CD74_9STRA</name>
<dbReference type="InterPro" id="IPR046357">
    <property type="entry name" value="PPIase_dom_sf"/>
</dbReference>
<feature type="domain" description="PPIase FKBP-type" evidence="6">
    <location>
        <begin position="20"/>
        <end position="109"/>
    </location>
</feature>
<dbReference type="Gene3D" id="3.10.50.40">
    <property type="match status" value="1"/>
</dbReference>
<gene>
    <name evidence="7" type="ORF">APAL1065_LOCUS19639</name>
    <name evidence="8" type="ORF">APAL1065_LOCUS19641</name>
</gene>
<dbReference type="EMBL" id="HBHT01029242">
    <property type="protein sequence ID" value="CAD9980682.1"/>
    <property type="molecule type" value="Transcribed_RNA"/>
</dbReference>
<evidence type="ECO:0000313" key="7">
    <source>
        <dbReference type="EMBL" id="CAD9980682.1"/>
    </source>
</evidence>
<protein>
    <recommendedName>
        <fullName evidence="2 5">peptidylprolyl isomerase</fullName>
        <ecNumber evidence="2 5">5.2.1.8</ecNumber>
    </recommendedName>
</protein>
<dbReference type="AlphaFoldDB" id="A0A6U3CD74"/>
<organism evidence="8">
    <name type="scientific">Entomoneis paludosa</name>
    <dbReference type="NCBI Taxonomy" id="265537"/>
    <lineage>
        <taxon>Eukaryota</taxon>
        <taxon>Sar</taxon>
        <taxon>Stramenopiles</taxon>
        <taxon>Ochrophyta</taxon>
        <taxon>Bacillariophyta</taxon>
        <taxon>Bacillariophyceae</taxon>
        <taxon>Bacillariophycidae</taxon>
        <taxon>Entomoneidaceae</taxon>
        <taxon>Entomoneis</taxon>
    </lineage>
</organism>
<dbReference type="InterPro" id="IPR050689">
    <property type="entry name" value="FKBP-type_PPIase"/>
</dbReference>
<keyword evidence="3 5" id="KW-0697">Rotamase</keyword>
<accession>A0A6U3CD74</accession>
<reference evidence="8" key="1">
    <citation type="submission" date="2021-01" db="EMBL/GenBank/DDBJ databases">
        <authorList>
            <person name="Corre E."/>
            <person name="Pelletier E."/>
            <person name="Niang G."/>
            <person name="Scheremetjew M."/>
            <person name="Finn R."/>
            <person name="Kale V."/>
            <person name="Holt S."/>
            <person name="Cochrane G."/>
            <person name="Meng A."/>
            <person name="Brown T."/>
            <person name="Cohen L."/>
        </authorList>
    </citation>
    <scope>NUCLEOTIDE SEQUENCE</scope>
    <source>
        <strain evidence="8">CCMP125</strain>
    </source>
</reference>
<dbReference type="SUPFAM" id="SSF54534">
    <property type="entry name" value="FKBP-like"/>
    <property type="match status" value="1"/>
</dbReference>
<comment type="catalytic activity">
    <reaction evidence="1 5">
        <text>[protein]-peptidylproline (omega=180) = [protein]-peptidylproline (omega=0)</text>
        <dbReference type="Rhea" id="RHEA:16237"/>
        <dbReference type="Rhea" id="RHEA-COMP:10747"/>
        <dbReference type="Rhea" id="RHEA-COMP:10748"/>
        <dbReference type="ChEBI" id="CHEBI:83833"/>
        <dbReference type="ChEBI" id="CHEBI:83834"/>
        <dbReference type="EC" id="5.2.1.8"/>
    </reaction>
</comment>
<dbReference type="PANTHER" id="PTHR10516">
    <property type="entry name" value="PEPTIDYL-PROLYL CIS-TRANS ISOMERASE"/>
    <property type="match status" value="1"/>
</dbReference>
<dbReference type="FunFam" id="3.10.50.40:FF:000025">
    <property type="entry name" value="Peptidylprolyl isomerase"/>
    <property type="match status" value="1"/>
</dbReference>
<dbReference type="EC" id="5.2.1.8" evidence="2 5"/>
<evidence type="ECO:0000259" key="6">
    <source>
        <dbReference type="PROSITE" id="PS50059"/>
    </source>
</evidence>
<evidence type="ECO:0000256" key="4">
    <source>
        <dbReference type="ARBA" id="ARBA00023235"/>
    </source>
</evidence>
<evidence type="ECO:0000256" key="1">
    <source>
        <dbReference type="ARBA" id="ARBA00000971"/>
    </source>
</evidence>
<evidence type="ECO:0000256" key="2">
    <source>
        <dbReference type="ARBA" id="ARBA00013194"/>
    </source>
</evidence>
<dbReference type="PANTHER" id="PTHR10516:SF443">
    <property type="entry name" value="FK506-BINDING PROTEIN 59-RELATED"/>
    <property type="match status" value="1"/>
</dbReference>
<evidence type="ECO:0000256" key="5">
    <source>
        <dbReference type="PROSITE-ProRule" id="PRU00277"/>
    </source>
</evidence>
<dbReference type="GO" id="GO:0003755">
    <property type="term" value="F:peptidyl-prolyl cis-trans isomerase activity"/>
    <property type="evidence" value="ECO:0007669"/>
    <property type="project" value="UniProtKB-KW"/>
</dbReference>
<dbReference type="PROSITE" id="PS50059">
    <property type="entry name" value="FKBP_PPIASE"/>
    <property type="match status" value="1"/>
</dbReference>
<dbReference type="InterPro" id="IPR001179">
    <property type="entry name" value="PPIase_FKBP_dom"/>
</dbReference>
<proteinExistence type="predicted"/>